<keyword evidence="1" id="KW-1133">Transmembrane helix</keyword>
<name>A0AA95MNT3_9BACI</name>
<sequence>MHNVIGYGILILGTAHGAYYLITEKLTGKGVLNGIAAFLLLLTVGIYGFLIRRIKNKYTRKVHFWVSNASLIALLIHAGNSFILPAIVTLAAWGIFELAERMSSRKQIAEGEGI</sequence>
<dbReference type="Proteomes" id="UP001178288">
    <property type="component" value="Chromosome"/>
</dbReference>
<feature type="transmembrane region" description="Helical" evidence="1">
    <location>
        <begin position="71"/>
        <end position="96"/>
    </location>
</feature>
<dbReference type="KEGG" id="nnv:QNH39_23565"/>
<gene>
    <name evidence="2" type="ORF">QNH39_23565</name>
</gene>
<protein>
    <submittedName>
        <fullName evidence="2">Uncharacterized protein</fullName>
    </submittedName>
</protein>
<evidence type="ECO:0000313" key="2">
    <source>
        <dbReference type="EMBL" id="WHY85554.1"/>
    </source>
</evidence>
<feature type="transmembrane region" description="Helical" evidence="1">
    <location>
        <begin position="30"/>
        <end position="51"/>
    </location>
</feature>
<proteinExistence type="predicted"/>
<keyword evidence="3" id="KW-1185">Reference proteome</keyword>
<evidence type="ECO:0000256" key="1">
    <source>
        <dbReference type="SAM" id="Phobius"/>
    </source>
</evidence>
<feature type="transmembrane region" description="Helical" evidence="1">
    <location>
        <begin position="6"/>
        <end position="23"/>
    </location>
</feature>
<organism evidence="2 3">
    <name type="scientific">Neobacillus novalis</name>
    <dbReference type="NCBI Taxonomy" id="220687"/>
    <lineage>
        <taxon>Bacteria</taxon>
        <taxon>Bacillati</taxon>
        <taxon>Bacillota</taxon>
        <taxon>Bacilli</taxon>
        <taxon>Bacillales</taxon>
        <taxon>Bacillaceae</taxon>
        <taxon>Neobacillus</taxon>
    </lineage>
</organism>
<dbReference type="RefSeq" id="WP_066092186.1">
    <property type="nucleotide sequence ID" value="NZ_CP126114.1"/>
</dbReference>
<keyword evidence="1" id="KW-0472">Membrane</keyword>
<evidence type="ECO:0000313" key="3">
    <source>
        <dbReference type="Proteomes" id="UP001178288"/>
    </source>
</evidence>
<accession>A0AA95MNT3</accession>
<dbReference type="AlphaFoldDB" id="A0AA95MNT3"/>
<reference evidence="2" key="1">
    <citation type="submission" date="2023-05" db="EMBL/GenBank/DDBJ databases">
        <title>Comparative genomics of Bacillaceae isolates and their secondary metabolite potential.</title>
        <authorList>
            <person name="Song L."/>
            <person name="Nielsen L.J."/>
            <person name="Mohite O."/>
            <person name="Xu X."/>
            <person name="Weber T."/>
            <person name="Kovacs A.T."/>
        </authorList>
    </citation>
    <scope>NUCLEOTIDE SEQUENCE</scope>
    <source>
        <strain evidence="2">XLM17</strain>
    </source>
</reference>
<keyword evidence="1" id="KW-0812">Transmembrane</keyword>
<dbReference type="EMBL" id="CP126114">
    <property type="protein sequence ID" value="WHY85554.1"/>
    <property type="molecule type" value="Genomic_DNA"/>
</dbReference>